<dbReference type="SUPFAM" id="SSF52200">
    <property type="entry name" value="Toll/Interleukin receptor TIR domain"/>
    <property type="match status" value="1"/>
</dbReference>
<organism evidence="2 3">
    <name type="scientific">Marinomonas primoryensis</name>
    <dbReference type="NCBI Taxonomy" id="178399"/>
    <lineage>
        <taxon>Bacteria</taxon>
        <taxon>Pseudomonadati</taxon>
        <taxon>Pseudomonadota</taxon>
        <taxon>Gammaproteobacteria</taxon>
        <taxon>Oceanospirillales</taxon>
        <taxon>Oceanospirillaceae</taxon>
        <taxon>Marinomonas</taxon>
    </lineage>
</organism>
<dbReference type="InterPro" id="IPR035897">
    <property type="entry name" value="Toll_tir_struct_dom_sf"/>
</dbReference>
<gene>
    <name evidence="2" type="ORF">ABKW32_09940</name>
</gene>
<sequence length="354" mass="40343">MTSKYVIPSKIIIYLKRIAAEYQAMGQDLQARVVNLSVIFVHEEASYDNWNGGMDGHDVILFLPPEVFGEVTLARKGDFEADLLSKLGLCSPSIENEYINAVRFEDEDQNDPHFQNAISIHNRPQINPNTLSFWKPDHVRLFISHRDTHKIDAKALANSLEEYGISSFVAHDTIEPMRTWQNEIVKGLETMEIMLVYLTDDFHESTWTNQEVGFALGRNIPIISLKLGVTDPRGFIGERQALKRKSYDTHQTALDIYSLIAEKLGNKHRLQTALINAFCISPDFPETKKRFDRMSGVVKSLNDDEVAVIIKAFHDNDQLHKAGHLVSNYNRLIKFLSQTTSQTYEISGRYITSV</sequence>
<keyword evidence="3" id="KW-1185">Reference proteome</keyword>
<accession>A0ABV0L017</accession>
<dbReference type="Proteomes" id="UP001471651">
    <property type="component" value="Unassembled WGS sequence"/>
</dbReference>
<dbReference type="EMBL" id="JBDYKN010000008">
    <property type="protein sequence ID" value="MEP7729765.1"/>
    <property type="molecule type" value="Genomic_DNA"/>
</dbReference>
<protein>
    <submittedName>
        <fullName evidence="2">Toll/interleukin-1 receptor domain-containing protein</fullName>
    </submittedName>
</protein>
<feature type="domain" description="TIR" evidence="1">
    <location>
        <begin position="142"/>
        <end position="242"/>
    </location>
</feature>
<comment type="caution">
    <text evidence="2">The sequence shown here is derived from an EMBL/GenBank/DDBJ whole genome shotgun (WGS) entry which is preliminary data.</text>
</comment>
<dbReference type="InterPro" id="IPR000157">
    <property type="entry name" value="TIR_dom"/>
</dbReference>
<proteinExistence type="predicted"/>
<evidence type="ECO:0000313" key="3">
    <source>
        <dbReference type="Proteomes" id="UP001471651"/>
    </source>
</evidence>
<dbReference type="Gene3D" id="3.40.50.10140">
    <property type="entry name" value="Toll/interleukin-1 receptor homology (TIR) domain"/>
    <property type="match status" value="1"/>
</dbReference>
<evidence type="ECO:0000313" key="2">
    <source>
        <dbReference type="EMBL" id="MEP7729765.1"/>
    </source>
</evidence>
<dbReference type="Pfam" id="PF13676">
    <property type="entry name" value="TIR_2"/>
    <property type="match status" value="1"/>
</dbReference>
<reference evidence="2 3" key="1">
    <citation type="submission" date="2024-05" db="EMBL/GenBank/DDBJ databases">
        <authorList>
            <person name="Busch G.E."/>
            <person name="Sharma I."/>
        </authorList>
    </citation>
    <scope>NUCLEOTIDE SEQUENCE [LARGE SCALE GENOMIC DNA]</scope>
    <source>
        <strain evidence="2 3">23GB23</strain>
    </source>
</reference>
<evidence type="ECO:0000259" key="1">
    <source>
        <dbReference type="Pfam" id="PF13676"/>
    </source>
</evidence>
<dbReference type="RefSeq" id="WP_348576945.1">
    <property type="nucleotide sequence ID" value="NZ_JBDYKN010000008.1"/>
</dbReference>
<keyword evidence="2" id="KW-0675">Receptor</keyword>
<name>A0ABV0L017_9GAMM</name>